<reference evidence="2" key="1">
    <citation type="journal article" date="2017" name="Parasit. Vectors">
        <title>Sialotranscriptomics of Rhipicephalus zambeziensis reveals intricate expression profiles of secretory proteins and suggests tight temporal transcriptional regulation during blood-feeding.</title>
        <authorList>
            <person name="de Castro M.H."/>
            <person name="de Klerk D."/>
            <person name="Pienaar R."/>
            <person name="Rees D.J.G."/>
            <person name="Mans B.J."/>
        </authorList>
    </citation>
    <scope>NUCLEOTIDE SEQUENCE</scope>
    <source>
        <tissue evidence="2">Salivary glands</tissue>
    </source>
</reference>
<feature type="transmembrane region" description="Helical" evidence="1">
    <location>
        <begin position="6"/>
        <end position="32"/>
    </location>
</feature>
<keyword evidence="1" id="KW-0472">Membrane</keyword>
<sequence length="107" mass="11228">MGYQQSSITFFMRCSVVAGIVICLSSGLDILLERSSSGSNKNDQVGSTGELYANCLSKNGTPINDGLSCGLVVIVEARKASNKETCAHGVCKNGTCTKIEKTDCANN</sequence>
<proteinExistence type="predicted"/>
<keyword evidence="1" id="KW-0812">Transmembrane</keyword>
<name>A0A224YEW4_9ACAR</name>
<organism evidence="2">
    <name type="scientific">Rhipicephalus zambeziensis</name>
    <dbReference type="NCBI Taxonomy" id="60191"/>
    <lineage>
        <taxon>Eukaryota</taxon>
        <taxon>Metazoa</taxon>
        <taxon>Ecdysozoa</taxon>
        <taxon>Arthropoda</taxon>
        <taxon>Chelicerata</taxon>
        <taxon>Arachnida</taxon>
        <taxon>Acari</taxon>
        <taxon>Parasitiformes</taxon>
        <taxon>Ixodida</taxon>
        <taxon>Ixodoidea</taxon>
        <taxon>Ixodidae</taxon>
        <taxon>Rhipicephalinae</taxon>
        <taxon>Rhipicephalus</taxon>
        <taxon>Rhipicephalus</taxon>
    </lineage>
</organism>
<protein>
    <recommendedName>
        <fullName evidence="3">Evasin</fullName>
    </recommendedName>
</protein>
<accession>A0A224YEW4</accession>
<evidence type="ECO:0000313" key="2">
    <source>
        <dbReference type="EMBL" id="MAA14269.1"/>
    </source>
</evidence>
<dbReference type="AlphaFoldDB" id="A0A224YEW4"/>
<evidence type="ECO:0000256" key="1">
    <source>
        <dbReference type="SAM" id="Phobius"/>
    </source>
</evidence>
<evidence type="ECO:0008006" key="3">
    <source>
        <dbReference type="Google" id="ProtNLM"/>
    </source>
</evidence>
<dbReference type="EMBL" id="GFPF01003123">
    <property type="protein sequence ID" value="MAA14269.1"/>
    <property type="molecule type" value="Transcribed_RNA"/>
</dbReference>
<keyword evidence="1" id="KW-1133">Transmembrane helix</keyword>